<dbReference type="FunFam" id="2.40.110.10:FF:000031">
    <property type="entry name" value="Acyl-CoA dehydrogenase, putative"/>
    <property type="match status" value="1"/>
</dbReference>
<evidence type="ECO:0000256" key="10">
    <source>
        <dbReference type="RuleBase" id="RU362125"/>
    </source>
</evidence>
<feature type="domain" description="Acetyl-CoA dehydrogenase-like C-terminal" evidence="14">
    <location>
        <begin position="485"/>
        <end position="591"/>
    </location>
</feature>
<dbReference type="InterPro" id="IPR009075">
    <property type="entry name" value="AcylCo_DH/oxidase_C"/>
</dbReference>
<feature type="domain" description="Acyl-CoA dehydrogenase/oxidase C-terminal" evidence="11">
    <location>
        <begin position="282"/>
        <end position="446"/>
    </location>
</feature>
<gene>
    <name evidence="15" type="ORF">SAMN04488117_1202</name>
</gene>
<dbReference type="AlphaFoldDB" id="A0A1G7U449"/>
<dbReference type="Gene3D" id="1.20.140.10">
    <property type="entry name" value="Butyryl-CoA Dehydrogenase, subunit A, domain 3"/>
    <property type="match status" value="1"/>
</dbReference>
<dbReference type="Pfam" id="PF00441">
    <property type="entry name" value="Acyl-CoA_dh_1"/>
    <property type="match status" value="1"/>
</dbReference>
<evidence type="ECO:0000259" key="11">
    <source>
        <dbReference type="Pfam" id="PF00441"/>
    </source>
</evidence>
<dbReference type="Proteomes" id="UP000182284">
    <property type="component" value="Unassembled WGS sequence"/>
</dbReference>
<dbReference type="InterPro" id="IPR009100">
    <property type="entry name" value="AcylCoA_DH/oxidase_NM_dom_sf"/>
</dbReference>
<feature type="domain" description="Acyl-CoA dehydrogenase/oxidase N-terminal" evidence="13">
    <location>
        <begin position="36"/>
        <end position="156"/>
    </location>
</feature>
<dbReference type="RefSeq" id="WP_074647321.1">
    <property type="nucleotide sequence ID" value="NZ_FNBL01000020.1"/>
</dbReference>
<dbReference type="Pfam" id="PF02770">
    <property type="entry name" value="Acyl-CoA_dh_M"/>
    <property type="match status" value="1"/>
</dbReference>
<dbReference type="InterPro" id="IPR052166">
    <property type="entry name" value="Diverse_Acyl-CoA_DH"/>
</dbReference>
<evidence type="ECO:0000256" key="9">
    <source>
        <dbReference type="ARBA" id="ARBA00069043"/>
    </source>
</evidence>
<dbReference type="Pfam" id="PF12806">
    <property type="entry name" value="Acyl-CoA_dh_C"/>
    <property type="match status" value="1"/>
</dbReference>
<protein>
    <recommendedName>
        <fullName evidence="9">3-methylmercaptopropionyl-CoA dehydrogenase</fullName>
        <ecNumber evidence="8">1.3.99.41</ecNumber>
    </recommendedName>
</protein>
<dbReference type="PANTHER" id="PTHR42803">
    <property type="entry name" value="ACYL-COA DEHYDROGENASE"/>
    <property type="match status" value="1"/>
</dbReference>
<dbReference type="InterPro" id="IPR013786">
    <property type="entry name" value="AcylCoA_DH/ox_N"/>
</dbReference>
<evidence type="ECO:0000259" key="13">
    <source>
        <dbReference type="Pfam" id="PF02771"/>
    </source>
</evidence>
<keyword evidence="4 10" id="KW-0274">FAD</keyword>
<dbReference type="PANTHER" id="PTHR42803:SF1">
    <property type="entry name" value="BROAD-SPECIFICITY LINEAR ACYL-COA DEHYDROGENASE FADE5"/>
    <property type="match status" value="1"/>
</dbReference>
<organism evidence="15 16">
    <name type="scientific">Celeribacter baekdonensis</name>
    <dbReference type="NCBI Taxonomy" id="875171"/>
    <lineage>
        <taxon>Bacteria</taxon>
        <taxon>Pseudomonadati</taxon>
        <taxon>Pseudomonadota</taxon>
        <taxon>Alphaproteobacteria</taxon>
        <taxon>Rhodobacterales</taxon>
        <taxon>Roseobacteraceae</taxon>
        <taxon>Celeribacter</taxon>
    </lineage>
</organism>
<evidence type="ECO:0000259" key="14">
    <source>
        <dbReference type="Pfam" id="PF12806"/>
    </source>
</evidence>
<keyword evidence="5 10" id="KW-0560">Oxidoreductase</keyword>
<dbReference type="GO" id="GO:0050660">
    <property type="term" value="F:flavin adenine dinucleotide binding"/>
    <property type="evidence" value="ECO:0007669"/>
    <property type="project" value="InterPro"/>
</dbReference>
<evidence type="ECO:0000256" key="7">
    <source>
        <dbReference type="ARBA" id="ARBA00058683"/>
    </source>
</evidence>
<dbReference type="InterPro" id="IPR006091">
    <property type="entry name" value="Acyl-CoA_Oxase/DH_mid-dom"/>
</dbReference>
<evidence type="ECO:0000256" key="3">
    <source>
        <dbReference type="ARBA" id="ARBA00022630"/>
    </source>
</evidence>
<evidence type="ECO:0000313" key="16">
    <source>
        <dbReference type="Proteomes" id="UP000182284"/>
    </source>
</evidence>
<dbReference type="InterPro" id="IPR036250">
    <property type="entry name" value="AcylCo_DH-like_C"/>
</dbReference>
<reference evidence="15 16" key="1">
    <citation type="submission" date="2016-10" db="EMBL/GenBank/DDBJ databases">
        <authorList>
            <person name="de Groot N.N."/>
        </authorList>
    </citation>
    <scope>NUCLEOTIDE SEQUENCE [LARGE SCALE GENOMIC DNA]</scope>
    <source>
        <strain evidence="15 16">DSM 27375</strain>
    </source>
</reference>
<comment type="catalytic activity">
    <reaction evidence="6">
        <text>3-(methylsulfanyl)propanoyl-CoA + oxidized [electron-transfer flavoprotein] + H(+) = 3-(methylsulfanyl)acryloyl-CoA + reduced [electron-transfer flavoprotein]</text>
        <dbReference type="Rhea" id="RHEA:52612"/>
        <dbReference type="Rhea" id="RHEA-COMP:10685"/>
        <dbReference type="Rhea" id="RHEA-COMP:10686"/>
        <dbReference type="ChEBI" id="CHEBI:15378"/>
        <dbReference type="ChEBI" id="CHEBI:57692"/>
        <dbReference type="ChEBI" id="CHEBI:58307"/>
        <dbReference type="ChEBI" id="CHEBI:82815"/>
        <dbReference type="ChEBI" id="CHEBI:84994"/>
        <dbReference type="EC" id="1.3.99.41"/>
    </reaction>
    <physiologicalReaction direction="left-to-right" evidence="6">
        <dbReference type="Rhea" id="RHEA:52613"/>
    </physiologicalReaction>
</comment>
<evidence type="ECO:0000256" key="5">
    <source>
        <dbReference type="ARBA" id="ARBA00023002"/>
    </source>
</evidence>
<accession>A0A1G7U449</accession>
<proteinExistence type="inferred from homology"/>
<sequence length="600" mass="64409">MTYHAPLREINFILEDLCNLSGLSALDGFEDFTPETIEAILLEAGKFANDVLAPLNHQGDVEGLGFKDGKVTMPRGWKEAYASLVEAGWNSPAADPEFGGMGLPVLVNTCIQELFNGANISFQLCPLLTQGAIEALAAYANPALQAVYLEKMVSGEWAGTMNLTEPQAGSDLSQVRSKAVPKGDHYLISGQKIFITYGEHDMVDNIVHLVLARLPDAPEGTKGISLFVVPKFLPDAEGQPGVANDLRCVSIEHKLGIHASPTCTMAYGDNEGAIGYLVGEPNRGLQYMFAMMNNARLNVGLQGIGVAEHAFQTAAMYASERKQGAVAHGTAPAPIIQHPDVKRMLGVMKAQTEGARILALRAALSIDMAEHAPDADIRARHQRRVDLLIPVVKAWSTEMAVSVASQAVQVHGGMGYVEETGVAQFYRDAKITTIYEGTTGIQAMDLVGRKILRDQGLAVREIVSDIRASANALSGEVVGALDVNLMRRSAHEAADLIEKSCEWLLAAQVTDAALPLAAAQSVMDVFGMSLSAWCLIDSAAAASRHLALGDGDAAFWRYRISLAECFIHHIFPMAQARLTTMRNGSYSVIGLEPDMLAQAS</sequence>
<dbReference type="GO" id="GO:0016627">
    <property type="term" value="F:oxidoreductase activity, acting on the CH-CH group of donors"/>
    <property type="evidence" value="ECO:0007669"/>
    <property type="project" value="InterPro"/>
</dbReference>
<dbReference type="EMBL" id="FNBL01000020">
    <property type="protein sequence ID" value="SDG42402.1"/>
    <property type="molecule type" value="Genomic_DNA"/>
</dbReference>
<keyword evidence="3 10" id="KW-0285">Flavoprotein</keyword>
<dbReference type="InterPro" id="IPR025878">
    <property type="entry name" value="Acyl-CoA_dh-like_C_dom"/>
</dbReference>
<dbReference type="OrthoDB" id="9807883at2"/>
<feature type="domain" description="Acyl-CoA oxidase/dehydrogenase middle" evidence="12">
    <location>
        <begin position="161"/>
        <end position="266"/>
    </location>
</feature>
<dbReference type="Gene3D" id="2.40.110.10">
    <property type="entry name" value="Butyryl-CoA Dehydrogenase, subunit A, domain 2"/>
    <property type="match status" value="1"/>
</dbReference>
<dbReference type="Gene3D" id="1.10.540.10">
    <property type="entry name" value="Acyl-CoA dehydrogenase/oxidase, N-terminal domain"/>
    <property type="match status" value="1"/>
</dbReference>
<dbReference type="SUPFAM" id="SSF56645">
    <property type="entry name" value="Acyl-CoA dehydrogenase NM domain-like"/>
    <property type="match status" value="1"/>
</dbReference>
<evidence type="ECO:0000256" key="1">
    <source>
        <dbReference type="ARBA" id="ARBA00001974"/>
    </source>
</evidence>
<dbReference type="SUPFAM" id="SSF47203">
    <property type="entry name" value="Acyl-CoA dehydrogenase C-terminal domain-like"/>
    <property type="match status" value="1"/>
</dbReference>
<evidence type="ECO:0000256" key="6">
    <source>
        <dbReference type="ARBA" id="ARBA00051388"/>
    </source>
</evidence>
<comment type="similarity">
    <text evidence="2 10">Belongs to the acyl-CoA dehydrogenase family.</text>
</comment>
<evidence type="ECO:0000259" key="12">
    <source>
        <dbReference type="Pfam" id="PF02770"/>
    </source>
</evidence>
<dbReference type="Pfam" id="PF02771">
    <property type="entry name" value="Acyl-CoA_dh_N"/>
    <property type="match status" value="1"/>
</dbReference>
<comment type="function">
    <text evidence="7">Involved in the assimilation of dimethylsulphoniopropionate (DMSP), an important compound in the fixation of carbon in marine phytoplankton, by mediating the conversion of 3-(methylthio)propanoyl-CoA (MMPA-CoA) to 3-(methylthio)acryloyl-CoA (MTA-CoA).</text>
</comment>
<dbReference type="EC" id="1.3.99.41" evidence="8"/>
<evidence type="ECO:0000256" key="8">
    <source>
        <dbReference type="ARBA" id="ARBA00066694"/>
    </source>
</evidence>
<dbReference type="InterPro" id="IPR037069">
    <property type="entry name" value="AcylCoA_DH/ox_N_sf"/>
</dbReference>
<dbReference type="InterPro" id="IPR046373">
    <property type="entry name" value="Acyl-CoA_Oxase/DH_mid-dom_sf"/>
</dbReference>
<evidence type="ECO:0000313" key="15">
    <source>
        <dbReference type="EMBL" id="SDG42402.1"/>
    </source>
</evidence>
<evidence type="ECO:0000256" key="4">
    <source>
        <dbReference type="ARBA" id="ARBA00022827"/>
    </source>
</evidence>
<evidence type="ECO:0000256" key="2">
    <source>
        <dbReference type="ARBA" id="ARBA00009347"/>
    </source>
</evidence>
<comment type="cofactor">
    <cofactor evidence="1 10">
        <name>FAD</name>
        <dbReference type="ChEBI" id="CHEBI:57692"/>
    </cofactor>
</comment>
<name>A0A1G7U449_9RHOB</name>